<keyword evidence="2" id="KW-1185">Reference proteome</keyword>
<comment type="caution">
    <text evidence="1">The sequence shown here is derived from an EMBL/GenBank/DDBJ whole genome shotgun (WGS) entry which is preliminary data.</text>
</comment>
<evidence type="ECO:0000313" key="1">
    <source>
        <dbReference type="EMBL" id="MED6194403.1"/>
    </source>
</evidence>
<protein>
    <submittedName>
        <fullName evidence="1">Uncharacterized protein</fullName>
    </submittedName>
</protein>
<gene>
    <name evidence="1" type="ORF">PIB30_028156</name>
</gene>
<proteinExistence type="predicted"/>
<dbReference type="Proteomes" id="UP001341840">
    <property type="component" value="Unassembled WGS sequence"/>
</dbReference>
<dbReference type="EMBL" id="JASCZI010211559">
    <property type="protein sequence ID" value="MED6194403.1"/>
    <property type="molecule type" value="Genomic_DNA"/>
</dbReference>
<organism evidence="1 2">
    <name type="scientific">Stylosanthes scabra</name>
    <dbReference type="NCBI Taxonomy" id="79078"/>
    <lineage>
        <taxon>Eukaryota</taxon>
        <taxon>Viridiplantae</taxon>
        <taxon>Streptophyta</taxon>
        <taxon>Embryophyta</taxon>
        <taxon>Tracheophyta</taxon>
        <taxon>Spermatophyta</taxon>
        <taxon>Magnoliopsida</taxon>
        <taxon>eudicotyledons</taxon>
        <taxon>Gunneridae</taxon>
        <taxon>Pentapetalae</taxon>
        <taxon>rosids</taxon>
        <taxon>fabids</taxon>
        <taxon>Fabales</taxon>
        <taxon>Fabaceae</taxon>
        <taxon>Papilionoideae</taxon>
        <taxon>50 kb inversion clade</taxon>
        <taxon>dalbergioids sensu lato</taxon>
        <taxon>Dalbergieae</taxon>
        <taxon>Pterocarpus clade</taxon>
        <taxon>Stylosanthes</taxon>
    </lineage>
</organism>
<sequence length="90" mass="10025">MEGSEIDEKEREKASLETSTAVVLTTAELLPFPNTLLCCGWFCFRRGHRKSIVVDFAADLITSKVVAVSVNQMLGEPLLLSRFPILSKLR</sequence>
<reference evidence="1 2" key="1">
    <citation type="journal article" date="2023" name="Plants (Basel)">
        <title>Bridging the Gap: Combining Genomics and Transcriptomics Approaches to Understand Stylosanthes scabra, an Orphan Legume from the Brazilian Caatinga.</title>
        <authorList>
            <person name="Ferreira-Neto J.R.C."/>
            <person name="da Silva M.D."/>
            <person name="Binneck E."/>
            <person name="de Melo N.F."/>
            <person name="da Silva R.H."/>
            <person name="de Melo A.L.T.M."/>
            <person name="Pandolfi V."/>
            <person name="Bustamante F.O."/>
            <person name="Brasileiro-Vidal A.C."/>
            <person name="Benko-Iseppon A.M."/>
        </authorList>
    </citation>
    <scope>NUCLEOTIDE SEQUENCE [LARGE SCALE GENOMIC DNA]</scope>
    <source>
        <tissue evidence="1">Leaves</tissue>
    </source>
</reference>
<accession>A0ABU6XCK8</accession>
<evidence type="ECO:0000313" key="2">
    <source>
        <dbReference type="Proteomes" id="UP001341840"/>
    </source>
</evidence>
<name>A0ABU6XCK8_9FABA</name>